<feature type="region of interest" description="Disordered" evidence="1">
    <location>
        <begin position="1"/>
        <end position="87"/>
    </location>
</feature>
<proteinExistence type="predicted"/>
<evidence type="ECO:0000256" key="1">
    <source>
        <dbReference type="SAM" id="MobiDB-lite"/>
    </source>
</evidence>
<feature type="compositionally biased region" description="Acidic residues" evidence="1">
    <location>
        <begin position="1"/>
        <end position="38"/>
    </location>
</feature>
<evidence type="ECO:0000313" key="2">
    <source>
        <dbReference type="EMBL" id="SEN04646.1"/>
    </source>
</evidence>
<reference evidence="3" key="1">
    <citation type="submission" date="2016-10" db="EMBL/GenBank/DDBJ databases">
        <authorList>
            <person name="Varghese N."/>
            <person name="Submissions S."/>
        </authorList>
    </citation>
    <scope>NUCLEOTIDE SEQUENCE [LARGE SCALE GENOMIC DNA]</scope>
    <source>
        <strain evidence="3">IBRC-M 10043</strain>
    </source>
</reference>
<sequence length="180" mass="19214">MSDDDPDDAPADDAPEPDEQAADTADDEQPEIDDDEMADFGAVADEIEDAAGADPDDDEDDQEDSDDEDEPSLSMDATADDRVTPGDIYCNALGMGAAVARANYGTADPDDRSDLVDEYGDMARDLQIDEYVDQWLEEHGGIDELGPGQAILLSTVMFGGMVAMDDPEMIENVAQRGGEA</sequence>
<gene>
    <name evidence="2" type="ORF">SAMN05216388_1001238</name>
</gene>
<protein>
    <submittedName>
        <fullName evidence="2">Uncharacterized protein</fullName>
    </submittedName>
</protein>
<dbReference type="AlphaFoldDB" id="A0A1H8DBU9"/>
<keyword evidence="3" id="KW-1185">Reference proteome</keyword>
<dbReference type="OrthoDB" id="177717at2157"/>
<organism evidence="2 3">
    <name type="scientific">Halorientalis persicus</name>
    <dbReference type="NCBI Taxonomy" id="1367881"/>
    <lineage>
        <taxon>Archaea</taxon>
        <taxon>Methanobacteriati</taxon>
        <taxon>Methanobacteriota</taxon>
        <taxon>Stenosarchaea group</taxon>
        <taxon>Halobacteria</taxon>
        <taxon>Halobacteriales</taxon>
        <taxon>Haloarculaceae</taxon>
        <taxon>Halorientalis</taxon>
    </lineage>
</organism>
<feature type="compositionally biased region" description="Acidic residues" evidence="1">
    <location>
        <begin position="45"/>
        <end position="71"/>
    </location>
</feature>
<dbReference type="Proteomes" id="UP000198775">
    <property type="component" value="Unassembled WGS sequence"/>
</dbReference>
<dbReference type="RefSeq" id="WP_092656776.1">
    <property type="nucleotide sequence ID" value="NZ_FOCX01000001.1"/>
</dbReference>
<name>A0A1H8DBU9_9EURY</name>
<evidence type="ECO:0000313" key="3">
    <source>
        <dbReference type="Proteomes" id="UP000198775"/>
    </source>
</evidence>
<dbReference type="EMBL" id="FOCX01000001">
    <property type="protein sequence ID" value="SEN04646.1"/>
    <property type="molecule type" value="Genomic_DNA"/>
</dbReference>
<accession>A0A1H8DBU9</accession>